<keyword evidence="1" id="KW-0472">Membrane</keyword>
<keyword evidence="3" id="KW-1185">Reference proteome</keyword>
<reference evidence="2 3" key="1">
    <citation type="submission" date="2020-08" db="EMBL/GenBank/DDBJ databases">
        <title>Genomic Encyclopedia of Type Strains, Phase III (KMG-III): the genomes of soil and plant-associated and newly described type strains.</title>
        <authorList>
            <person name="Whitman W."/>
        </authorList>
    </citation>
    <scope>NUCLEOTIDE SEQUENCE [LARGE SCALE GENOMIC DNA]</scope>
    <source>
        <strain evidence="2 3">CECT 8234</strain>
    </source>
</reference>
<accession>A0A7W5GB69</accession>
<evidence type="ECO:0000313" key="2">
    <source>
        <dbReference type="EMBL" id="MBB3153491.1"/>
    </source>
</evidence>
<sequence>MKNKSINIVLLFISLAVLLLAFTGKDLIEYHAVIGWGGFIVLTSINIVLLIKNRCTEDA</sequence>
<dbReference type="RefSeq" id="WP_183565156.1">
    <property type="nucleotide sequence ID" value="NZ_CBCSLB010000007.1"/>
</dbReference>
<organism evidence="2 3">
    <name type="scientific">Paenibacillus endophyticus</name>
    <dbReference type="NCBI Taxonomy" id="1294268"/>
    <lineage>
        <taxon>Bacteria</taxon>
        <taxon>Bacillati</taxon>
        <taxon>Bacillota</taxon>
        <taxon>Bacilli</taxon>
        <taxon>Bacillales</taxon>
        <taxon>Paenibacillaceae</taxon>
        <taxon>Paenibacillus</taxon>
    </lineage>
</organism>
<comment type="caution">
    <text evidence="2">The sequence shown here is derived from an EMBL/GenBank/DDBJ whole genome shotgun (WGS) entry which is preliminary data.</text>
</comment>
<evidence type="ECO:0000313" key="3">
    <source>
        <dbReference type="Proteomes" id="UP000518605"/>
    </source>
</evidence>
<dbReference type="AlphaFoldDB" id="A0A7W5GB69"/>
<gene>
    <name evidence="2" type="ORF">FHS16_003553</name>
</gene>
<name>A0A7W5GB69_9BACL</name>
<dbReference type="EMBL" id="JACHXW010000010">
    <property type="protein sequence ID" value="MBB3153491.1"/>
    <property type="molecule type" value="Genomic_DNA"/>
</dbReference>
<dbReference type="Proteomes" id="UP000518605">
    <property type="component" value="Unassembled WGS sequence"/>
</dbReference>
<keyword evidence="1" id="KW-1133">Transmembrane helix</keyword>
<keyword evidence="1" id="KW-0812">Transmembrane</keyword>
<proteinExistence type="predicted"/>
<feature type="transmembrane region" description="Helical" evidence="1">
    <location>
        <begin position="33"/>
        <end position="51"/>
    </location>
</feature>
<evidence type="ECO:0000256" key="1">
    <source>
        <dbReference type="SAM" id="Phobius"/>
    </source>
</evidence>
<protein>
    <submittedName>
        <fullName evidence="2">Na+/proline symporter</fullName>
    </submittedName>
</protein>